<dbReference type="SUPFAM" id="SSF52540">
    <property type="entry name" value="P-loop containing nucleoside triphosphate hydrolases"/>
    <property type="match status" value="1"/>
</dbReference>
<keyword evidence="1" id="KW-0808">Transferase</keyword>
<comment type="caution">
    <text evidence="1">The sequence shown here is derived from an EMBL/GenBank/DDBJ whole genome shotgun (WGS) entry which is preliminary data.</text>
</comment>
<dbReference type="EC" id="2.5.1.17" evidence="1"/>
<dbReference type="PANTHER" id="PTHR46638:SF1">
    <property type="entry name" value="CORRINOID ADENOSYLTRANSFERASE"/>
    <property type="match status" value="1"/>
</dbReference>
<dbReference type="AlphaFoldDB" id="A0A069RJG8"/>
<gene>
    <name evidence="1" type="primary">btuR</name>
    <name evidence="1" type="ORF">CLIT_20c00470</name>
</gene>
<accession>A0A069RJG8</accession>
<reference evidence="1 2" key="1">
    <citation type="submission" date="2014-03" db="EMBL/GenBank/DDBJ databases">
        <title>Genome sequence of Clostridium litorale W6, DSM 5388.</title>
        <authorList>
            <person name="Poehlein A."/>
            <person name="Jagirdar A."/>
            <person name="Khonsari B."/>
            <person name="Chibani C.M."/>
            <person name="Gutierrez Gutierrez D.A."/>
            <person name="Davydova E."/>
            <person name="Alghaithi H.S."/>
            <person name="Nair K.P."/>
            <person name="Dhamotharan K."/>
            <person name="Chandran L."/>
            <person name="G W."/>
            <person name="Daniel R."/>
        </authorList>
    </citation>
    <scope>NUCLEOTIDE SEQUENCE [LARGE SCALE GENOMIC DNA]</scope>
    <source>
        <strain evidence="1 2">W6</strain>
    </source>
</reference>
<dbReference type="InterPro" id="IPR003724">
    <property type="entry name" value="CblAdoTrfase_CobA"/>
</dbReference>
<keyword evidence="2" id="KW-1185">Reference proteome</keyword>
<dbReference type="OrthoDB" id="9810309at2"/>
<dbReference type="InterPro" id="IPR027417">
    <property type="entry name" value="P-loop_NTPase"/>
</dbReference>
<sequence length="176" mass="19892">MFEKGLIQIYTGEGKGKTTASVGQGVRACGRGLKVYMVQFLKSSDTGEMNILKDIDGFQVFRFQSERGFFWTLSEEEIKEVKKETDMALEFIEKTISEKACDVLILDEIMGAISNGLVQIANLLRILEQKPYEMEIIMTGRNVPKEIVEIADLVTEMKKIKHPFDKGIGARKGIEY</sequence>
<dbReference type="STRING" id="1121324.CLIT_20c00470"/>
<dbReference type="GO" id="GO:0008817">
    <property type="term" value="F:corrinoid adenosyltransferase activity"/>
    <property type="evidence" value="ECO:0007669"/>
    <property type="project" value="UniProtKB-EC"/>
</dbReference>
<organism evidence="1 2">
    <name type="scientific">Peptoclostridium litorale DSM 5388</name>
    <dbReference type="NCBI Taxonomy" id="1121324"/>
    <lineage>
        <taxon>Bacteria</taxon>
        <taxon>Bacillati</taxon>
        <taxon>Bacillota</taxon>
        <taxon>Clostridia</taxon>
        <taxon>Peptostreptococcales</taxon>
        <taxon>Peptoclostridiaceae</taxon>
        <taxon>Peptoclostridium</taxon>
    </lineage>
</organism>
<evidence type="ECO:0000313" key="2">
    <source>
        <dbReference type="Proteomes" id="UP000027946"/>
    </source>
</evidence>
<proteinExistence type="predicted"/>
<evidence type="ECO:0000313" key="1">
    <source>
        <dbReference type="EMBL" id="KDR94402.1"/>
    </source>
</evidence>
<dbReference type="Proteomes" id="UP000027946">
    <property type="component" value="Unassembled WGS sequence"/>
</dbReference>
<dbReference type="PANTHER" id="PTHR46638">
    <property type="entry name" value="CORRINOID ADENOSYLTRANSFERASE"/>
    <property type="match status" value="1"/>
</dbReference>
<dbReference type="Gene3D" id="3.40.50.300">
    <property type="entry name" value="P-loop containing nucleotide triphosphate hydrolases"/>
    <property type="match status" value="1"/>
</dbReference>
<dbReference type="PIRSF" id="PIRSF015617">
    <property type="entry name" value="Adensltrnsf_CobA"/>
    <property type="match status" value="1"/>
</dbReference>
<dbReference type="RefSeq" id="WP_038267025.1">
    <property type="nucleotide sequence ID" value="NZ_FSRH01000012.1"/>
</dbReference>
<dbReference type="GO" id="GO:0005524">
    <property type="term" value="F:ATP binding"/>
    <property type="evidence" value="ECO:0007669"/>
    <property type="project" value="InterPro"/>
</dbReference>
<dbReference type="eggNOG" id="COG2109">
    <property type="taxonomic scope" value="Bacteria"/>
</dbReference>
<dbReference type="GO" id="GO:0009236">
    <property type="term" value="P:cobalamin biosynthetic process"/>
    <property type="evidence" value="ECO:0007669"/>
    <property type="project" value="InterPro"/>
</dbReference>
<dbReference type="EMBL" id="JJMM01000020">
    <property type="protein sequence ID" value="KDR94402.1"/>
    <property type="molecule type" value="Genomic_DNA"/>
</dbReference>
<name>A0A069RJG8_PEPLI</name>
<dbReference type="Pfam" id="PF02572">
    <property type="entry name" value="CobA_CobO_BtuR"/>
    <property type="match status" value="1"/>
</dbReference>
<protein>
    <submittedName>
        <fullName evidence="1">Cob(I)yrinic acid a,c-diamide adenosyltransferase BtuR</fullName>
        <ecNumber evidence="1">2.5.1.17</ecNumber>
    </submittedName>
</protein>